<evidence type="ECO:0000313" key="2">
    <source>
        <dbReference type="EMBL" id="MBJ7607991.1"/>
    </source>
</evidence>
<dbReference type="InterPro" id="IPR009937">
    <property type="entry name" value="Phage_holin_3_6"/>
</dbReference>
<keyword evidence="1" id="KW-1133">Transmembrane helix</keyword>
<organism evidence="2 3">
    <name type="scientific">Candidatus Amunia macphersoniae</name>
    <dbReference type="NCBI Taxonomy" id="3127014"/>
    <lineage>
        <taxon>Bacteria</taxon>
        <taxon>Bacillati</taxon>
        <taxon>Candidatus Dormiibacterota</taxon>
        <taxon>Candidatus Dormibacteria</taxon>
        <taxon>Candidatus Aeolococcales</taxon>
        <taxon>Candidatus Aeolococcaceae</taxon>
        <taxon>Candidatus Amunia</taxon>
    </lineage>
</organism>
<reference evidence="2 3" key="1">
    <citation type="submission" date="2020-10" db="EMBL/GenBank/DDBJ databases">
        <title>Ca. Dormibacterota MAGs.</title>
        <authorList>
            <person name="Montgomery K."/>
        </authorList>
    </citation>
    <scope>NUCLEOTIDE SEQUENCE [LARGE SCALE GENOMIC DNA]</scope>
    <source>
        <strain evidence="2">Mitchell_Peninsula_5</strain>
    </source>
</reference>
<name>A0A934KEE2_9BACT</name>
<proteinExistence type="predicted"/>
<feature type="transmembrane region" description="Helical" evidence="1">
    <location>
        <begin position="53"/>
        <end position="82"/>
    </location>
</feature>
<gene>
    <name evidence="2" type="ORF">JF887_00970</name>
</gene>
<dbReference type="AlphaFoldDB" id="A0A934KEE2"/>
<feature type="transmembrane region" description="Helical" evidence="1">
    <location>
        <begin position="88"/>
        <end position="108"/>
    </location>
</feature>
<comment type="caution">
    <text evidence="2">The sequence shown here is derived from an EMBL/GenBank/DDBJ whole genome shotgun (WGS) entry which is preliminary data.</text>
</comment>
<keyword evidence="1" id="KW-0472">Membrane</keyword>
<dbReference type="Pfam" id="PF07332">
    <property type="entry name" value="Phage_holin_3_6"/>
    <property type="match status" value="1"/>
</dbReference>
<sequence length="145" mass="15136">MADNAPVGSQAPPPRHDRPIGELLSQLAEETSTLVQQELQLFKAEMTDKGKRAGLGVGMVGAGGLLALYALAALTACIIAALSLAAQVWLAALIVALVYGAAAGILALRGKKQVQEALPPAPEQTVQTVKEDVEWAKTRAESGRR</sequence>
<evidence type="ECO:0000256" key="1">
    <source>
        <dbReference type="SAM" id="Phobius"/>
    </source>
</evidence>
<dbReference type="Proteomes" id="UP000614410">
    <property type="component" value="Unassembled WGS sequence"/>
</dbReference>
<dbReference type="EMBL" id="JAEKNN010000005">
    <property type="protein sequence ID" value="MBJ7607991.1"/>
    <property type="molecule type" value="Genomic_DNA"/>
</dbReference>
<accession>A0A934KEE2</accession>
<evidence type="ECO:0000313" key="3">
    <source>
        <dbReference type="Proteomes" id="UP000614410"/>
    </source>
</evidence>
<keyword evidence="1" id="KW-0812">Transmembrane</keyword>
<protein>
    <submittedName>
        <fullName evidence="2">Phage holin family protein</fullName>
    </submittedName>
</protein>